<dbReference type="Proteomes" id="UP000067711">
    <property type="component" value="Chromosome 1"/>
</dbReference>
<dbReference type="Gene3D" id="1.10.530.10">
    <property type="match status" value="1"/>
</dbReference>
<reference evidence="2 3" key="1">
    <citation type="submission" date="2015-12" db="EMBL/GenBank/DDBJ databases">
        <title>Diversity of Burkholderia near neighbor genomes.</title>
        <authorList>
            <person name="Sahl J."/>
            <person name="Wagner D."/>
            <person name="Keim P."/>
        </authorList>
    </citation>
    <scope>NUCLEOTIDE SEQUENCE [LARGE SCALE GENOMIC DNA]</scope>
    <source>
        <strain evidence="2 3">BDU8</strain>
    </source>
</reference>
<dbReference type="Pfam" id="PF01464">
    <property type="entry name" value="SLT"/>
    <property type="match status" value="1"/>
</dbReference>
<organism evidence="2 3">
    <name type="scientific">Burkholderia mayonis</name>
    <dbReference type="NCBI Taxonomy" id="1385591"/>
    <lineage>
        <taxon>Bacteria</taxon>
        <taxon>Pseudomonadati</taxon>
        <taxon>Pseudomonadota</taxon>
        <taxon>Betaproteobacteria</taxon>
        <taxon>Burkholderiales</taxon>
        <taxon>Burkholderiaceae</taxon>
        <taxon>Burkholderia</taxon>
        <taxon>pseudomallei group</taxon>
    </lineage>
</organism>
<dbReference type="InterPro" id="IPR023346">
    <property type="entry name" value="Lysozyme-like_dom_sf"/>
</dbReference>
<dbReference type="SUPFAM" id="SSF53955">
    <property type="entry name" value="Lysozyme-like"/>
    <property type="match status" value="1"/>
</dbReference>
<evidence type="ECO:0000313" key="2">
    <source>
        <dbReference type="EMBL" id="AOJ09985.1"/>
    </source>
</evidence>
<dbReference type="EMBL" id="CP013389">
    <property type="protein sequence ID" value="AOJ09985.1"/>
    <property type="molecule type" value="Genomic_DNA"/>
</dbReference>
<evidence type="ECO:0000259" key="1">
    <source>
        <dbReference type="Pfam" id="PF01464"/>
    </source>
</evidence>
<evidence type="ECO:0000313" key="3">
    <source>
        <dbReference type="Proteomes" id="UP000067711"/>
    </source>
</evidence>
<dbReference type="RefSeq" id="WP_066494831.1">
    <property type="nucleotide sequence ID" value="NZ_CP013389.1"/>
</dbReference>
<gene>
    <name evidence="2" type="ORF">WS71_22245</name>
</gene>
<protein>
    <submittedName>
        <fullName evidence="2">Lytic transglycosylase</fullName>
    </submittedName>
</protein>
<accession>A0A1B4G235</accession>
<proteinExistence type="predicted"/>
<sequence>MSARRIEVVRAQARTALVVRAASAFAIGVVSAGSVAHGDCIDDAARRYRVNVDLLRSIAYYESGLKPRALHCNDNGSIDIGLMQINSVHLPALRAQGIDRGRLYDASVNARVGAALLRRQIDQYGETWRAVGAYHSRTPALSDRYARAIYDIYVARPWERKATVQRGVMRAKPARAPGLVIEEAALQ</sequence>
<dbReference type="AlphaFoldDB" id="A0A1B4G235"/>
<dbReference type="InterPro" id="IPR008258">
    <property type="entry name" value="Transglycosylase_SLT_dom_1"/>
</dbReference>
<name>A0A1B4G235_9BURK</name>
<dbReference type="CDD" id="cd13400">
    <property type="entry name" value="LT_IagB-like"/>
    <property type="match status" value="1"/>
</dbReference>
<feature type="domain" description="Transglycosylase SLT" evidence="1">
    <location>
        <begin position="39"/>
        <end position="136"/>
    </location>
</feature>